<gene>
    <name evidence="2" type="ORF">SLS63_012509</name>
</gene>
<evidence type="ECO:0000256" key="1">
    <source>
        <dbReference type="SAM" id="MobiDB-lite"/>
    </source>
</evidence>
<accession>A0ABR1NR58</accession>
<keyword evidence="3" id="KW-1185">Reference proteome</keyword>
<feature type="compositionally biased region" description="Polar residues" evidence="1">
    <location>
        <begin position="81"/>
        <end position="93"/>
    </location>
</feature>
<sequence length="450" mass="50184">MSTSAQHHEASVIIVRRSHPYNFQAVGRSASKPQFGRQLRTWERIIIQGGSYASKQNVVIGAVLFMFVWYLTFNSQATPARSVTKTDTLQVDSSQHDGPLELDGALELDGSRPEGQPELPMPTKPVKFINPYITEGQLNPSGRPSKGPLSPPADDPWRPLILYAFSDSPVSRDNLRFFLHHGLHAAADFIFILNGMNNETAQELLIPQGASNIRTVYRPNTCYDLGAYGEVLRGNKIKLGMGPGRLELYKRYKRFLMLNSSVRGPFLPHWGQGACWSDIFLAKVNIETKLVGMTANCWPAFHVQSEVWATDFVGMELLMHPPPPGPNATNVDAFAGREEPVGLAGCYPDLNKALHAELGATRVMLDAGHRVDLLMSAYHGIANYSATCDPQQHGDMLWNGKYYGTNVHPYETVFAKTNRDIDPVLVNRLSEWQWASGWRSWDSCGAWSTW</sequence>
<reference evidence="2 3" key="1">
    <citation type="submission" date="2024-02" db="EMBL/GenBank/DDBJ databases">
        <title>De novo assembly and annotation of 12 fungi associated with fruit tree decline syndrome in Ontario, Canada.</title>
        <authorList>
            <person name="Sulman M."/>
            <person name="Ellouze W."/>
            <person name="Ilyukhin E."/>
        </authorList>
    </citation>
    <scope>NUCLEOTIDE SEQUENCE [LARGE SCALE GENOMIC DNA]</scope>
    <source>
        <strain evidence="2 3">M169</strain>
    </source>
</reference>
<comment type="caution">
    <text evidence="2">The sequence shown here is derived from an EMBL/GenBank/DDBJ whole genome shotgun (WGS) entry which is preliminary data.</text>
</comment>
<feature type="region of interest" description="Disordered" evidence="1">
    <location>
        <begin position="81"/>
        <end position="125"/>
    </location>
</feature>
<dbReference type="EMBL" id="JAKNSF020000139">
    <property type="protein sequence ID" value="KAK7712140.1"/>
    <property type="molecule type" value="Genomic_DNA"/>
</dbReference>
<name>A0ABR1NR58_DIAER</name>
<evidence type="ECO:0000313" key="3">
    <source>
        <dbReference type="Proteomes" id="UP001430848"/>
    </source>
</evidence>
<proteinExistence type="predicted"/>
<evidence type="ECO:0000313" key="2">
    <source>
        <dbReference type="EMBL" id="KAK7712140.1"/>
    </source>
</evidence>
<organism evidence="2 3">
    <name type="scientific">Diaporthe eres</name>
    <name type="common">Phomopsis oblonga</name>
    <dbReference type="NCBI Taxonomy" id="83184"/>
    <lineage>
        <taxon>Eukaryota</taxon>
        <taxon>Fungi</taxon>
        <taxon>Dikarya</taxon>
        <taxon>Ascomycota</taxon>
        <taxon>Pezizomycotina</taxon>
        <taxon>Sordariomycetes</taxon>
        <taxon>Sordariomycetidae</taxon>
        <taxon>Diaporthales</taxon>
        <taxon>Diaporthaceae</taxon>
        <taxon>Diaporthe</taxon>
        <taxon>Diaporthe eres species complex</taxon>
    </lineage>
</organism>
<dbReference type="Proteomes" id="UP001430848">
    <property type="component" value="Unassembled WGS sequence"/>
</dbReference>
<protein>
    <submittedName>
        <fullName evidence="2">Uncharacterized protein</fullName>
    </submittedName>
</protein>